<keyword evidence="2" id="KW-1185">Reference proteome</keyword>
<gene>
    <name evidence="1" type="ORF">PUMCH_004743</name>
</gene>
<protein>
    <submittedName>
        <fullName evidence="1">Uncharacterized protein</fullName>
    </submittedName>
</protein>
<sequence length="280" mass="33318">MFQWKILDNLDFDRLDLDYLDPDTINHLSFGFKLEETRLLFLWGHLFQCFLNRIHPDLVKFYCEGEEFVRRNNPHIESPKELGQIVKYFDLCLFSLFKKITNLTVMNASYMNITKGSLLKEACESFLPEMSKFTWKLADSGEFIFNNYHRFKKIYRKKIRKYLKSPGLEVIHLYCHLRRQGYTKETVQAVWRDLHEADEIFPKGKTVLKSFERDVFYKLDQFDSLADLMKTAASHKVKTKHSNKREILNGNLLRNQETMNICKQVKLSISYTIQPAMLML</sequence>
<accession>A0AAX4HH82</accession>
<dbReference type="GeneID" id="88175803"/>
<dbReference type="KEGG" id="asau:88175803"/>
<dbReference type="Proteomes" id="UP001338582">
    <property type="component" value="Chromosome 6"/>
</dbReference>
<evidence type="ECO:0000313" key="2">
    <source>
        <dbReference type="Proteomes" id="UP001338582"/>
    </source>
</evidence>
<evidence type="ECO:0000313" key="1">
    <source>
        <dbReference type="EMBL" id="WPK27357.1"/>
    </source>
</evidence>
<name>A0AAX4HH82_9ASCO</name>
<reference evidence="1 2" key="1">
    <citation type="submission" date="2023-10" db="EMBL/GenBank/DDBJ databases">
        <title>Draft Genome Sequence of Candida saopaulonensis from a very Premature Infant with Sepsis.</title>
        <authorList>
            <person name="Ning Y."/>
            <person name="Dai R."/>
            <person name="Xiao M."/>
            <person name="Xu Y."/>
            <person name="Yan Q."/>
            <person name="Zhang L."/>
        </authorList>
    </citation>
    <scope>NUCLEOTIDE SEQUENCE [LARGE SCALE GENOMIC DNA]</scope>
    <source>
        <strain evidence="1 2">19XY460</strain>
    </source>
</reference>
<dbReference type="RefSeq" id="XP_062879735.1">
    <property type="nucleotide sequence ID" value="XM_063023665.1"/>
</dbReference>
<proteinExistence type="predicted"/>
<dbReference type="EMBL" id="CP138899">
    <property type="protein sequence ID" value="WPK27357.1"/>
    <property type="molecule type" value="Genomic_DNA"/>
</dbReference>
<organism evidence="1 2">
    <name type="scientific">Australozyma saopauloensis</name>
    <dbReference type="NCBI Taxonomy" id="291208"/>
    <lineage>
        <taxon>Eukaryota</taxon>
        <taxon>Fungi</taxon>
        <taxon>Dikarya</taxon>
        <taxon>Ascomycota</taxon>
        <taxon>Saccharomycotina</taxon>
        <taxon>Pichiomycetes</taxon>
        <taxon>Metschnikowiaceae</taxon>
        <taxon>Australozyma</taxon>
    </lineage>
</organism>
<dbReference type="AlphaFoldDB" id="A0AAX4HH82"/>